<feature type="transmembrane region" description="Helical" evidence="2">
    <location>
        <begin position="84"/>
        <end position="110"/>
    </location>
</feature>
<feature type="region of interest" description="Disordered" evidence="1">
    <location>
        <begin position="1"/>
        <end position="28"/>
    </location>
</feature>
<dbReference type="eggNOG" id="ENOG502SPJ5">
    <property type="taxonomic scope" value="Eukaryota"/>
</dbReference>
<proteinExistence type="predicted"/>
<keyword evidence="2" id="KW-0472">Membrane</keyword>
<sequence length="899" mass="97890">MGTSSVPLTQAEHQDTSPMPVADENIKRDSKKSSFNGWRFRWLYELATTLRVLGLQLIIYPLGRYLGVYREQPKIVIRRNKLSALLRALIHLIPVAASIGLIIVNIRGYYLGGNVDDVGLIQFAAKGHELFIQASLTFIITNVIASQLVSREGLPFGTLFSISQLSQVGYLFSSALFGSLLSFDHLTVRAKSIIGLTIAAIILATTAGPSSAILMIPQVDPWPAGSTHFYINATPSEIWPDKVDTSTLRDVTSCRRINDPLLSNDCPGSEYGQLMSYFTLQNHTATQPAYLKYYSHYLGKKPSTPGSIHLSGKNSLRPLSILNPEFLNVQSKGFTPSQVSLATVPQAAVSDALVSVADLWLLALGSLDWSVESSSGTGLTSSMTHYKEAQRLSSHQSALHMLRGAYQQPYVATNCEYGRVNITDLDESVLVQPSLGQPGNWPSWYGNSSVYQDPPDIPENYTKMPNLTWSTVFSAPGSNQSDYRSYWYGLDSATDKTGNPIGDGNTPSLFVFVIPPIQEENVTALDFQLCSATAGWAASNLNVTSDSTLVNQISSTAEVNNSITDLPAYNWFSQKPVPLSVLSSAFNFGFRIPDFPQRHISISSEWADLLNPIIPRFNTNIANDANISHTAGLVETDTDVLANLISISGLQRGDSKSFAAIISAMIANGLSRTSFDSALVGNISYSDEFGTKLVPDWLHQNKEVFNLDGDQNNRSSAFTKLDKQSYVIGYSFRVRGTASILAITILIAYCLLAIGHVLVAGFTGFSTDSLSSTTELVALAMNSPAELSQNTLKNTGAGMSGVGAFKARARLRTIAADDDGDDDDYKDDNDDDSSASSLNTRVASIDGSSEQSRERLVMILDDSEGGSETDNDEESHGETRGLKKQKWQLGYVEENREYG</sequence>
<reference evidence="4" key="1">
    <citation type="journal article" date="2014" name="Genome Announc.">
        <title>Draft genome sequence of the formaldehyde-resistant fungus Byssochlamys spectabilis No. 5 (anamorph Paecilomyces variotii No. 5) (NBRC109023).</title>
        <authorList>
            <person name="Oka T."/>
            <person name="Ekino K."/>
            <person name="Fukuda K."/>
            <person name="Nomura Y."/>
        </authorList>
    </citation>
    <scope>NUCLEOTIDE SEQUENCE [LARGE SCALE GENOMIC DNA]</scope>
    <source>
        <strain evidence="4">No. 5 / NBRC 109023</strain>
    </source>
</reference>
<name>V5GCE9_BYSSN</name>
<dbReference type="OrthoDB" id="5342924at2759"/>
<feature type="transmembrane region" description="Helical" evidence="2">
    <location>
        <begin position="130"/>
        <end position="149"/>
    </location>
</feature>
<comment type="caution">
    <text evidence="3">The sequence shown here is derived from an EMBL/GenBank/DDBJ whole genome shotgun (WGS) entry which is preliminary data.</text>
</comment>
<evidence type="ECO:0000256" key="2">
    <source>
        <dbReference type="SAM" id="Phobius"/>
    </source>
</evidence>
<feature type="region of interest" description="Disordered" evidence="1">
    <location>
        <begin position="817"/>
        <end position="899"/>
    </location>
</feature>
<protein>
    <submittedName>
        <fullName evidence="3">Uncharacterized protein</fullName>
    </submittedName>
</protein>
<feature type="compositionally biased region" description="Polar residues" evidence="1">
    <location>
        <begin position="834"/>
        <end position="850"/>
    </location>
</feature>
<gene>
    <name evidence="3" type="ORF">PVAR5_8461</name>
</gene>
<feature type="compositionally biased region" description="Acidic residues" evidence="1">
    <location>
        <begin position="817"/>
        <end position="833"/>
    </location>
</feature>
<dbReference type="HOGENOM" id="CLU_012879_1_0_1"/>
<evidence type="ECO:0000256" key="1">
    <source>
        <dbReference type="SAM" id="MobiDB-lite"/>
    </source>
</evidence>
<keyword evidence="2" id="KW-1133">Transmembrane helix</keyword>
<evidence type="ECO:0000313" key="4">
    <source>
        <dbReference type="Proteomes" id="UP000018001"/>
    </source>
</evidence>
<feature type="compositionally biased region" description="Acidic residues" evidence="1">
    <location>
        <begin position="861"/>
        <end position="873"/>
    </location>
</feature>
<organism evidence="3 4">
    <name type="scientific">Byssochlamys spectabilis (strain No. 5 / NBRC 109023)</name>
    <name type="common">Paecilomyces variotii</name>
    <dbReference type="NCBI Taxonomy" id="1356009"/>
    <lineage>
        <taxon>Eukaryota</taxon>
        <taxon>Fungi</taxon>
        <taxon>Dikarya</taxon>
        <taxon>Ascomycota</taxon>
        <taxon>Pezizomycotina</taxon>
        <taxon>Eurotiomycetes</taxon>
        <taxon>Eurotiomycetidae</taxon>
        <taxon>Eurotiales</taxon>
        <taxon>Thermoascaceae</taxon>
        <taxon>Paecilomyces</taxon>
    </lineage>
</organism>
<evidence type="ECO:0000313" key="3">
    <source>
        <dbReference type="EMBL" id="GAD99736.1"/>
    </source>
</evidence>
<feature type="transmembrane region" description="Helical" evidence="2">
    <location>
        <begin position="193"/>
        <end position="216"/>
    </location>
</feature>
<dbReference type="Proteomes" id="UP000018001">
    <property type="component" value="Unassembled WGS sequence"/>
</dbReference>
<accession>V5GCE9</accession>
<dbReference type="AlphaFoldDB" id="V5GCE9"/>
<feature type="transmembrane region" description="Helical" evidence="2">
    <location>
        <begin position="740"/>
        <end position="765"/>
    </location>
</feature>
<keyword evidence="2" id="KW-0812">Transmembrane</keyword>
<keyword evidence="4" id="KW-1185">Reference proteome</keyword>
<dbReference type="InParanoid" id="V5GCE9"/>
<dbReference type="EMBL" id="BAUL01000315">
    <property type="protein sequence ID" value="GAD99736.1"/>
    <property type="molecule type" value="Genomic_DNA"/>
</dbReference>
<feature type="transmembrane region" description="Helical" evidence="2">
    <location>
        <begin position="156"/>
        <end position="181"/>
    </location>
</feature>
<feature type="transmembrane region" description="Helical" evidence="2">
    <location>
        <begin position="42"/>
        <end position="63"/>
    </location>
</feature>